<comment type="caution">
    <text evidence="2">The sequence shown here is derived from an EMBL/GenBank/DDBJ whole genome shotgun (WGS) entry which is preliminary data.</text>
</comment>
<gene>
    <name evidence="2" type="ORF">IF188_15240</name>
</gene>
<evidence type="ECO:0000313" key="2">
    <source>
        <dbReference type="EMBL" id="MBD3943049.1"/>
    </source>
</evidence>
<feature type="transmembrane region" description="Helical" evidence="1">
    <location>
        <begin position="18"/>
        <end position="37"/>
    </location>
</feature>
<feature type="transmembrane region" description="Helical" evidence="1">
    <location>
        <begin position="118"/>
        <end position="137"/>
    </location>
</feature>
<keyword evidence="1" id="KW-0812">Transmembrane</keyword>
<dbReference type="EMBL" id="JACXZS010000010">
    <property type="protein sequence ID" value="MBD3943049.1"/>
    <property type="molecule type" value="Genomic_DNA"/>
</dbReference>
<feature type="transmembrane region" description="Helical" evidence="1">
    <location>
        <begin position="158"/>
        <end position="180"/>
    </location>
</feature>
<feature type="transmembrane region" description="Helical" evidence="1">
    <location>
        <begin position="85"/>
        <end position="106"/>
    </location>
</feature>
<accession>A0ABR8NSB0</accession>
<reference evidence="2 3" key="1">
    <citation type="submission" date="2020-09" db="EMBL/GenBank/DDBJ databases">
        <title>Isolation and identification of active actinomycetes.</title>
        <authorList>
            <person name="Li X."/>
        </authorList>
    </citation>
    <scope>NUCLEOTIDE SEQUENCE [LARGE SCALE GENOMIC DNA]</scope>
    <source>
        <strain evidence="2 3">NEAU-LLC</strain>
    </source>
</reference>
<evidence type="ECO:0000313" key="3">
    <source>
        <dbReference type="Proteomes" id="UP000598426"/>
    </source>
</evidence>
<protein>
    <submittedName>
        <fullName evidence="2">Uncharacterized protein</fullName>
    </submittedName>
</protein>
<keyword evidence="3" id="KW-1185">Reference proteome</keyword>
<dbReference type="RefSeq" id="WP_191172652.1">
    <property type="nucleotide sequence ID" value="NZ_JACXZS010000010.1"/>
</dbReference>
<sequence length="185" mass="20448">MSVTLTENRRAARHRRALGYWAVLLSLALSLWVGAQIVPHDWVHRPALFVHLASVIVGLGSAVLLEMSGLLWMLRRTQLEDLRRVERTVSTLAWLGIAGLLFSGAFLQPDLTNPLTDLKMAAVLVAAMNGVAMTRLTDELARLPARVRFSMLPARLRVWCVWSAVVSQVGWWTAVLIGMLNTASG</sequence>
<organism evidence="2 3">
    <name type="scientific">Microbacterium helvum</name>
    <dbReference type="NCBI Taxonomy" id="2773713"/>
    <lineage>
        <taxon>Bacteria</taxon>
        <taxon>Bacillati</taxon>
        <taxon>Actinomycetota</taxon>
        <taxon>Actinomycetes</taxon>
        <taxon>Micrococcales</taxon>
        <taxon>Microbacteriaceae</taxon>
        <taxon>Microbacterium</taxon>
    </lineage>
</organism>
<evidence type="ECO:0000256" key="1">
    <source>
        <dbReference type="SAM" id="Phobius"/>
    </source>
</evidence>
<keyword evidence="1" id="KW-1133">Transmembrane helix</keyword>
<dbReference type="Proteomes" id="UP000598426">
    <property type="component" value="Unassembled WGS sequence"/>
</dbReference>
<name>A0ABR8NSB0_9MICO</name>
<feature type="transmembrane region" description="Helical" evidence="1">
    <location>
        <begin position="49"/>
        <end position="73"/>
    </location>
</feature>
<keyword evidence="1" id="KW-0472">Membrane</keyword>
<proteinExistence type="predicted"/>